<protein>
    <recommendedName>
        <fullName evidence="2">RNA-directed DNA polymerase, eukaryota, reverse transcriptase zinc-binding domain protein</fullName>
    </recommendedName>
</protein>
<name>A0A699IZN1_TANCI</name>
<comment type="caution">
    <text evidence="1">The sequence shown here is derived from an EMBL/GenBank/DDBJ whole genome shotgun (WGS) entry which is preliminary data.</text>
</comment>
<proteinExistence type="predicted"/>
<dbReference type="EMBL" id="BKCJ010352992">
    <property type="protein sequence ID" value="GEZ99514.1"/>
    <property type="molecule type" value="Genomic_DNA"/>
</dbReference>
<reference evidence="1" key="1">
    <citation type="journal article" date="2019" name="Sci. Rep.">
        <title>Draft genome of Tanacetum cinerariifolium, the natural source of mosquito coil.</title>
        <authorList>
            <person name="Yamashiro T."/>
            <person name="Shiraishi A."/>
            <person name="Satake H."/>
            <person name="Nakayama K."/>
        </authorList>
    </citation>
    <scope>NUCLEOTIDE SEQUENCE</scope>
</reference>
<organism evidence="1">
    <name type="scientific">Tanacetum cinerariifolium</name>
    <name type="common">Dalmatian daisy</name>
    <name type="synonym">Chrysanthemum cinerariifolium</name>
    <dbReference type="NCBI Taxonomy" id="118510"/>
    <lineage>
        <taxon>Eukaryota</taxon>
        <taxon>Viridiplantae</taxon>
        <taxon>Streptophyta</taxon>
        <taxon>Embryophyta</taxon>
        <taxon>Tracheophyta</taxon>
        <taxon>Spermatophyta</taxon>
        <taxon>Magnoliopsida</taxon>
        <taxon>eudicotyledons</taxon>
        <taxon>Gunneridae</taxon>
        <taxon>Pentapetalae</taxon>
        <taxon>asterids</taxon>
        <taxon>campanulids</taxon>
        <taxon>Asterales</taxon>
        <taxon>Asteraceae</taxon>
        <taxon>Asteroideae</taxon>
        <taxon>Anthemideae</taxon>
        <taxon>Anthemidinae</taxon>
        <taxon>Tanacetum</taxon>
    </lineage>
</organism>
<dbReference type="AlphaFoldDB" id="A0A699IZN1"/>
<accession>A0A699IZN1</accession>
<feature type="non-terminal residue" evidence="1">
    <location>
        <position position="1"/>
    </location>
</feature>
<evidence type="ECO:0008006" key="2">
    <source>
        <dbReference type="Google" id="ProtNLM"/>
    </source>
</evidence>
<sequence length="145" mass="16294">SKYEADPFNEEKRVNVVNLVNQYNDAAKDELKLLHQTAKVKWFKVGDRNSTFFHSILKARKHKSRVESICGEDGERVPVKLLSELGDIVQMKLNGDEAKSMIGEISEEEIINAMFDIQSSKVVGPNGFTSCFLKKLGTTLARMCA</sequence>
<evidence type="ECO:0000313" key="1">
    <source>
        <dbReference type="EMBL" id="GEZ99514.1"/>
    </source>
</evidence>
<gene>
    <name evidence="1" type="ORF">Tci_571487</name>
</gene>